<gene>
    <name evidence="1" type="ORF">F4820DRAFT_458191</name>
</gene>
<sequence>MANLDSLASGTWSSLRNGLAQWALYAVPIILLSCWTFFALRRVFFSPLSHIPGPKLAALTYLYEGYYEVWLGGKYFLRIAEMHKQYGPIIRITPHEVHFADPEFLDTLYPAGGRKTDKPSWFSLLTGTPYSIVSTTHHEVHRQRRNALSSFFSTASIHRFEHIMKDHISRLIGRLDASARESRVVRIHEVFKAAASDIITMYAFDNSFNFLDMDDYGQSYFESTHKFFLLTHVCVLLPWLYPLIQNSPDWLLRLLFPGLSEVRDRQNWWLEQVHEIRKSSDVQRMRQTIFGGILSSKLPDEEKSNARLASEAQLVVFAGEGTTAWGLNAALYELLARPDELLKLKAELSTIQLGEGGMPSLSDVEGLPYLGAVIQEALRVHPGVLTRQMRVSPEVPVTYVDRTSGKTYVVPPGAVTSMSPHITHRDPDAFEDPAEFRPQRWIENPKLARYFHGFARGSRNCVGMTLARREMALVLATIIMKYDLYDGQEGPTMELYDTERTRDVDAHSDYIIPVPAENSEGVRIRFRA</sequence>
<dbReference type="EMBL" id="MU393472">
    <property type="protein sequence ID" value="KAI4865384.1"/>
    <property type="molecule type" value="Genomic_DNA"/>
</dbReference>
<reference evidence="1 2" key="1">
    <citation type="journal article" date="2022" name="New Phytol.">
        <title>Ecological generalism drives hyperdiversity of secondary metabolite gene clusters in xylarialean endophytes.</title>
        <authorList>
            <person name="Franco M.E.E."/>
            <person name="Wisecaver J.H."/>
            <person name="Arnold A.E."/>
            <person name="Ju Y.M."/>
            <person name="Slot J.C."/>
            <person name="Ahrendt S."/>
            <person name="Moore L.P."/>
            <person name="Eastman K.E."/>
            <person name="Scott K."/>
            <person name="Konkel Z."/>
            <person name="Mondo S.J."/>
            <person name="Kuo A."/>
            <person name="Hayes R.D."/>
            <person name="Haridas S."/>
            <person name="Andreopoulos B."/>
            <person name="Riley R."/>
            <person name="LaButti K."/>
            <person name="Pangilinan J."/>
            <person name="Lipzen A."/>
            <person name="Amirebrahimi M."/>
            <person name="Yan J."/>
            <person name="Adam C."/>
            <person name="Keymanesh K."/>
            <person name="Ng V."/>
            <person name="Louie K."/>
            <person name="Northen T."/>
            <person name="Drula E."/>
            <person name="Henrissat B."/>
            <person name="Hsieh H.M."/>
            <person name="Youens-Clark K."/>
            <person name="Lutzoni F."/>
            <person name="Miadlikowska J."/>
            <person name="Eastwood D.C."/>
            <person name="Hamelin R.C."/>
            <person name="Grigoriev I.V."/>
            <person name="U'Ren J.M."/>
        </authorList>
    </citation>
    <scope>NUCLEOTIDE SEQUENCE [LARGE SCALE GENOMIC DNA]</scope>
    <source>
        <strain evidence="1 2">CBS 119005</strain>
    </source>
</reference>
<comment type="caution">
    <text evidence="1">The sequence shown here is derived from an EMBL/GenBank/DDBJ whole genome shotgun (WGS) entry which is preliminary data.</text>
</comment>
<protein>
    <submittedName>
        <fullName evidence="1">Cytochrome P450</fullName>
    </submittedName>
</protein>
<evidence type="ECO:0000313" key="2">
    <source>
        <dbReference type="Proteomes" id="UP001497700"/>
    </source>
</evidence>
<proteinExistence type="predicted"/>
<evidence type="ECO:0000313" key="1">
    <source>
        <dbReference type="EMBL" id="KAI4865384.1"/>
    </source>
</evidence>
<name>A0ACB9Z1Q9_9PEZI</name>
<keyword evidence="2" id="KW-1185">Reference proteome</keyword>
<organism evidence="1 2">
    <name type="scientific">Hypoxylon rubiginosum</name>
    <dbReference type="NCBI Taxonomy" id="110542"/>
    <lineage>
        <taxon>Eukaryota</taxon>
        <taxon>Fungi</taxon>
        <taxon>Dikarya</taxon>
        <taxon>Ascomycota</taxon>
        <taxon>Pezizomycotina</taxon>
        <taxon>Sordariomycetes</taxon>
        <taxon>Xylariomycetidae</taxon>
        <taxon>Xylariales</taxon>
        <taxon>Hypoxylaceae</taxon>
        <taxon>Hypoxylon</taxon>
    </lineage>
</organism>
<dbReference type="Proteomes" id="UP001497700">
    <property type="component" value="Unassembled WGS sequence"/>
</dbReference>
<accession>A0ACB9Z1Q9</accession>